<accession>A0A1W6Z0Q1</accession>
<evidence type="ECO:0000313" key="2">
    <source>
        <dbReference type="EMBL" id="ARP86423.1"/>
    </source>
</evidence>
<reference evidence="2 3" key="1">
    <citation type="submission" date="2017-05" db="EMBL/GenBank/DDBJ databases">
        <title>Complete and WGS of Bordetella genogroups.</title>
        <authorList>
            <person name="Spilker T."/>
            <person name="LiPuma J."/>
        </authorList>
    </citation>
    <scope>NUCLEOTIDE SEQUENCE [LARGE SCALE GENOMIC DNA]</scope>
    <source>
        <strain evidence="2 3">AU17164</strain>
    </source>
</reference>
<evidence type="ECO:0000313" key="3">
    <source>
        <dbReference type="Proteomes" id="UP000194139"/>
    </source>
</evidence>
<feature type="region of interest" description="Disordered" evidence="1">
    <location>
        <begin position="151"/>
        <end position="196"/>
    </location>
</feature>
<evidence type="ECO:0000256" key="1">
    <source>
        <dbReference type="SAM" id="MobiDB-lite"/>
    </source>
</evidence>
<dbReference type="Proteomes" id="UP000194139">
    <property type="component" value="Chromosome"/>
</dbReference>
<proteinExistence type="predicted"/>
<feature type="compositionally biased region" description="Basic and acidic residues" evidence="1">
    <location>
        <begin position="184"/>
        <end position="196"/>
    </location>
</feature>
<name>A0A1W6Z0Q1_9BORD</name>
<dbReference type="AlphaFoldDB" id="A0A1W6Z0Q1"/>
<protein>
    <submittedName>
        <fullName evidence="2">Uncharacterized protein</fullName>
    </submittedName>
</protein>
<dbReference type="EMBL" id="CP021109">
    <property type="protein sequence ID" value="ARP86423.1"/>
    <property type="molecule type" value="Genomic_DNA"/>
</dbReference>
<keyword evidence="3" id="KW-1185">Reference proteome</keyword>
<organism evidence="2 3">
    <name type="scientific">Bordetella genomosp. 9</name>
    <dbReference type="NCBI Taxonomy" id="1416803"/>
    <lineage>
        <taxon>Bacteria</taxon>
        <taxon>Pseudomonadati</taxon>
        <taxon>Pseudomonadota</taxon>
        <taxon>Betaproteobacteria</taxon>
        <taxon>Burkholderiales</taxon>
        <taxon>Alcaligenaceae</taxon>
        <taxon>Bordetella</taxon>
    </lineage>
</organism>
<gene>
    <name evidence="2" type="ORF">CAL13_09590</name>
</gene>
<sequence length="270" mass="28490">MVALSRTHASPVCDSHNTAIPLARGQNGDIPGMDPRTAVAVGAAAFEAVKDPARPPAPPNCYYAMRPAPNANANASDAGDTYTGKDLQGTRAYERLVHMTRTHPSLGPERKPGDTPESIVDAMVFDRRTTILLAPCHDGHTCADRKVPVNAKSTDAAMPPPARRKRASGHGGVTSSIWHASRPNPDRARPSRDDDMAASRSWRRALDLASMLHGGIVGALAFMADVLTSGPGSTDTGVQPPGATMTQGDLPREDVATYERELTASALSSI</sequence>